<keyword evidence="5 8" id="KW-0227">DNA damage</keyword>
<comment type="catalytic activity">
    <reaction evidence="7 8">
        <text>a 6-O-methyl-2'-deoxyguanosine in DNA + L-cysteinyl-[protein] = S-methyl-L-cysteinyl-[protein] + a 2'-deoxyguanosine in DNA</text>
        <dbReference type="Rhea" id="RHEA:24000"/>
        <dbReference type="Rhea" id="RHEA-COMP:10131"/>
        <dbReference type="Rhea" id="RHEA-COMP:10132"/>
        <dbReference type="Rhea" id="RHEA-COMP:11367"/>
        <dbReference type="Rhea" id="RHEA-COMP:11368"/>
        <dbReference type="ChEBI" id="CHEBI:29950"/>
        <dbReference type="ChEBI" id="CHEBI:82612"/>
        <dbReference type="ChEBI" id="CHEBI:85445"/>
        <dbReference type="ChEBI" id="CHEBI:85448"/>
        <dbReference type="EC" id="2.1.1.63"/>
    </reaction>
</comment>
<dbReference type="InterPro" id="IPR036217">
    <property type="entry name" value="MethylDNA_cys_MeTrfase_DNAb"/>
</dbReference>
<protein>
    <recommendedName>
        <fullName evidence="8">Methylated-DNA--protein-cysteine methyltransferase</fullName>
        <ecNumber evidence="8">2.1.1.63</ecNumber>
    </recommendedName>
    <alternativeName>
        <fullName evidence="8">6-O-methylguanine-DNA methyltransferase</fullName>
        <shortName evidence="8">MGMT</shortName>
    </alternativeName>
    <alternativeName>
        <fullName evidence="8">O-6-methylguanine-DNA-alkyltransferase</fullName>
    </alternativeName>
</protein>
<dbReference type="Gene3D" id="1.10.10.10">
    <property type="entry name" value="Winged helix-like DNA-binding domain superfamily/Winged helix DNA-binding domain"/>
    <property type="match status" value="1"/>
</dbReference>
<comment type="subcellular location">
    <subcellularLocation>
        <location evidence="8">Cytoplasm</location>
    </subcellularLocation>
</comment>
<reference evidence="10 11" key="1">
    <citation type="submission" date="2021-03" db="EMBL/GenBank/DDBJ databases">
        <authorList>
            <person name="Shang D.-D."/>
            <person name="Du Z.-J."/>
            <person name="Chen G.-J."/>
        </authorList>
    </citation>
    <scope>NUCLEOTIDE SEQUENCE [LARGE SCALE GENOMIC DNA]</scope>
    <source>
        <strain evidence="10 11">F1192</strain>
    </source>
</reference>
<keyword evidence="2 8" id="KW-0963">Cytoplasm</keyword>
<gene>
    <name evidence="10" type="ORF">J3492_03075</name>
</gene>
<evidence type="ECO:0000256" key="8">
    <source>
        <dbReference type="HAMAP-Rule" id="MF_00772"/>
    </source>
</evidence>
<dbReference type="PROSITE" id="PS00374">
    <property type="entry name" value="MGMT"/>
    <property type="match status" value="1"/>
</dbReference>
<dbReference type="Pfam" id="PF01035">
    <property type="entry name" value="DNA_binding_1"/>
    <property type="match status" value="1"/>
</dbReference>
<evidence type="ECO:0000256" key="4">
    <source>
        <dbReference type="ARBA" id="ARBA00022679"/>
    </source>
</evidence>
<dbReference type="InterPro" id="IPR036388">
    <property type="entry name" value="WH-like_DNA-bd_sf"/>
</dbReference>
<organism evidence="10 11">
    <name type="scientific">Psychrobacter coccoides</name>
    <dbReference type="NCBI Taxonomy" id="2818440"/>
    <lineage>
        <taxon>Bacteria</taxon>
        <taxon>Pseudomonadati</taxon>
        <taxon>Pseudomonadota</taxon>
        <taxon>Gammaproteobacteria</taxon>
        <taxon>Moraxellales</taxon>
        <taxon>Moraxellaceae</taxon>
        <taxon>Psychrobacter</taxon>
    </lineage>
</organism>
<evidence type="ECO:0000256" key="5">
    <source>
        <dbReference type="ARBA" id="ARBA00022763"/>
    </source>
</evidence>
<evidence type="ECO:0000256" key="1">
    <source>
        <dbReference type="ARBA" id="ARBA00001286"/>
    </source>
</evidence>
<keyword evidence="4 8" id="KW-0808">Transferase</keyword>
<keyword evidence="11" id="KW-1185">Reference proteome</keyword>
<keyword evidence="3 8" id="KW-0489">Methyltransferase</keyword>
<dbReference type="CDD" id="cd06445">
    <property type="entry name" value="ATase"/>
    <property type="match status" value="1"/>
</dbReference>
<proteinExistence type="inferred from homology"/>
<evidence type="ECO:0000259" key="9">
    <source>
        <dbReference type="Pfam" id="PF01035"/>
    </source>
</evidence>
<dbReference type="PANTHER" id="PTHR10815">
    <property type="entry name" value="METHYLATED-DNA--PROTEIN-CYSTEINE METHYLTRANSFERASE"/>
    <property type="match status" value="1"/>
</dbReference>
<accession>A0ABS3NLA7</accession>
<dbReference type="Proteomes" id="UP000664554">
    <property type="component" value="Unassembled WGS sequence"/>
</dbReference>
<evidence type="ECO:0000256" key="6">
    <source>
        <dbReference type="ARBA" id="ARBA00023204"/>
    </source>
</evidence>
<keyword evidence="6 8" id="KW-0234">DNA repair</keyword>
<dbReference type="EMBL" id="JAGBKM010000003">
    <property type="protein sequence ID" value="MBO1530194.1"/>
    <property type="molecule type" value="Genomic_DNA"/>
</dbReference>
<evidence type="ECO:0000256" key="2">
    <source>
        <dbReference type="ARBA" id="ARBA00022490"/>
    </source>
</evidence>
<feature type="active site" description="Nucleophile; methyl group acceptor" evidence="8">
    <location>
        <position position="159"/>
    </location>
</feature>
<sequence>MALSDITDSAAPKASLLMVSHMIEASPRLVSIDWLAAAQTWQESKSLNLLKRHYAVSDEDFEFMDKNSLSINDPTQALLLNTIQQFKEYAEGQRKSFVLPLELSLGTEFQQRVWAALQEIPYGETISYAQLAANIGQPTAYRAVANANGKNPFSIVIPCHRVIASDGRLGGYTGGIDKKQYLLALEKETCRL</sequence>
<name>A0ABS3NLA7_9GAMM</name>
<comment type="function">
    <text evidence="8">Involved in the cellular defense against the biological effects of O6-methylguanine (O6-MeG) and O4-methylthymine (O4-MeT) in DNA. Repairs the methylated nucleobase in DNA by stoichiometrically transferring the methyl group to a cysteine residue in the enzyme. This is a suicide reaction: the enzyme is irreversibly inactivated.</text>
</comment>
<dbReference type="EC" id="2.1.1.63" evidence="8"/>
<dbReference type="PANTHER" id="PTHR10815:SF13">
    <property type="entry name" value="METHYLATED-DNA--PROTEIN-CYSTEINE METHYLTRANSFERASE"/>
    <property type="match status" value="1"/>
</dbReference>
<evidence type="ECO:0000313" key="11">
    <source>
        <dbReference type="Proteomes" id="UP000664554"/>
    </source>
</evidence>
<dbReference type="InterPro" id="IPR014048">
    <property type="entry name" value="MethylDNA_cys_MeTrfase_DNA-bd"/>
</dbReference>
<dbReference type="InterPro" id="IPR001497">
    <property type="entry name" value="MethylDNA_cys_MeTrfase_AS"/>
</dbReference>
<dbReference type="SUPFAM" id="SSF46767">
    <property type="entry name" value="Methylated DNA-protein cysteine methyltransferase, C-terminal domain"/>
    <property type="match status" value="1"/>
</dbReference>
<dbReference type="NCBIfam" id="TIGR00589">
    <property type="entry name" value="ogt"/>
    <property type="match status" value="1"/>
</dbReference>
<evidence type="ECO:0000256" key="3">
    <source>
        <dbReference type="ARBA" id="ARBA00022603"/>
    </source>
</evidence>
<dbReference type="HAMAP" id="MF_00772">
    <property type="entry name" value="OGT"/>
    <property type="match status" value="1"/>
</dbReference>
<comment type="similarity">
    <text evidence="8">Belongs to the MGMT family.</text>
</comment>
<comment type="caution">
    <text evidence="10">The sequence shown here is derived from an EMBL/GenBank/DDBJ whole genome shotgun (WGS) entry which is preliminary data.</text>
</comment>
<dbReference type="InterPro" id="IPR023546">
    <property type="entry name" value="MGMT"/>
</dbReference>
<comment type="catalytic activity">
    <reaction evidence="1 8">
        <text>a 4-O-methyl-thymidine in DNA + L-cysteinyl-[protein] = a thymidine in DNA + S-methyl-L-cysteinyl-[protein]</text>
        <dbReference type="Rhea" id="RHEA:53428"/>
        <dbReference type="Rhea" id="RHEA-COMP:10131"/>
        <dbReference type="Rhea" id="RHEA-COMP:10132"/>
        <dbReference type="Rhea" id="RHEA-COMP:13555"/>
        <dbReference type="Rhea" id="RHEA-COMP:13556"/>
        <dbReference type="ChEBI" id="CHEBI:29950"/>
        <dbReference type="ChEBI" id="CHEBI:82612"/>
        <dbReference type="ChEBI" id="CHEBI:137386"/>
        <dbReference type="ChEBI" id="CHEBI:137387"/>
        <dbReference type="EC" id="2.1.1.63"/>
    </reaction>
</comment>
<evidence type="ECO:0000256" key="7">
    <source>
        <dbReference type="ARBA" id="ARBA00049348"/>
    </source>
</evidence>
<comment type="miscellaneous">
    <text evidence="8">This enzyme catalyzes only one turnover and therefore is not strictly catalytic. According to one definition, an enzyme is a biocatalyst that acts repeatedly and over many reaction cycles.</text>
</comment>
<feature type="domain" description="Methylated-DNA-[protein]-cysteine S-methyltransferase DNA binding" evidence="9">
    <location>
        <begin position="108"/>
        <end position="187"/>
    </location>
</feature>
<evidence type="ECO:0000313" key="10">
    <source>
        <dbReference type="EMBL" id="MBO1530194.1"/>
    </source>
</evidence>